<organism evidence="1 2">
    <name type="scientific">Persea americana</name>
    <name type="common">Avocado</name>
    <dbReference type="NCBI Taxonomy" id="3435"/>
    <lineage>
        <taxon>Eukaryota</taxon>
        <taxon>Viridiplantae</taxon>
        <taxon>Streptophyta</taxon>
        <taxon>Embryophyta</taxon>
        <taxon>Tracheophyta</taxon>
        <taxon>Spermatophyta</taxon>
        <taxon>Magnoliopsida</taxon>
        <taxon>Magnoliidae</taxon>
        <taxon>Laurales</taxon>
        <taxon>Lauraceae</taxon>
        <taxon>Persea</taxon>
    </lineage>
</organism>
<dbReference type="EMBL" id="CM056816">
    <property type="protein sequence ID" value="KAJ8633973.1"/>
    <property type="molecule type" value="Genomic_DNA"/>
</dbReference>
<evidence type="ECO:0000313" key="2">
    <source>
        <dbReference type="Proteomes" id="UP001234297"/>
    </source>
</evidence>
<protein>
    <submittedName>
        <fullName evidence="1">Uncharacterized protein</fullName>
    </submittedName>
</protein>
<sequence>MLSGSCKVVIFSKLLLIPTPFMSRWAMLTRTTPVGRDPKTWTLQEVSSRWIRTTQGLMLLLKQLLLLQLLHWPSEELTLPSPSFSSRLLLGRSYSNGLKSYVCPFYCSYSGYQDELLWGAAWLHKATKNPAYLNYIQVKGQTLGVDETDNTFRWDNQHVGARILLSLKPNTPQVFSLPLLPVVLCLSYSLAISMVFLD</sequence>
<evidence type="ECO:0000313" key="1">
    <source>
        <dbReference type="EMBL" id="KAJ8633973.1"/>
    </source>
</evidence>
<name>A0ACC2LLE0_PERAE</name>
<reference evidence="1 2" key="1">
    <citation type="journal article" date="2022" name="Hortic Res">
        <title>A haplotype resolved chromosomal level avocado genome allows analysis of novel avocado genes.</title>
        <authorList>
            <person name="Nath O."/>
            <person name="Fletcher S.J."/>
            <person name="Hayward A."/>
            <person name="Shaw L.M."/>
            <person name="Masouleh A.K."/>
            <person name="Furtado A."/>
            <person name="Henry R.J."/>
            <person name="Mitter N."/>
        </authorList>
    </citation>
    <scope>NUCLEOTIDE SEQUENCE [LARGE SCALE GENOMIC DNA]</scope>
    <source>
        <strain evidence="2">cv. Hass</strain>
    </source>
</reference>
<proteinExistence type="predicted"/>
<accession>A0ACC2LLE0</accession>
<comment type="caution">
    <text evidence="1">The sequence shown here is derived from an EMBL/GenBank/DDBJ whole genome shotgun (WGS) entry which is preliminary data.</text>
</comment>
<keyword evidence="2" id="KW-1185">Reference proteome</keyword>
<gene>
    <name evidence="1" type="ORF">MRB53_027309</name>
</gene>
<dbReference type="Proteomes" id="UP001234297">
    <property type="component" value="Chromosome 8"/>
</dbReference>